<feature type="transmembrane region" description="Helical" evidence="1">
    <location>
        <begin position="40"/>
        <end position="60"/>
    </location>
</feature>
<protein>
    <submittedName>
        <fullName evidence="2">Uncharacterized protein</fullName>
    </submittedName>
</protein>
<gene>
    <name evidence="2" type="ORF">COZ41_03340</name>
</gene>
<keyword evidence="1" id="KW-1133">Transmembrane helix</keyword>
<comment type="caution">
    <text evidence="2">The sequence shown here is derived from an EMBL/GenBank/DDBJ whole genome shotgun (WGS) entry which is preliminary data.</text>
</comment>
<dbReference type="Proteomes" id="UP000229531">
    <property type="component" value="Unassembled WGS sequence"/>
</dbReference>
<feature type="transmembrane region" description="Helical" evidence="1">
    <location>
        <begin position="12"/>
        <end position="33"/>
    </location>
</feature>
<feature type="transmembrane region" description="Helical" evidence="1">
    <location>
        <begin position="72"/>
        <end position="90"/>
    </location>
</feature>
<evidence type="ECO:0000256" key="1">
    <source>
        <dbReference type="SAM" id="Phobius"/>
    </source>
</evidence>
<dbReference type="GO" id="GO:0006508">
    <property type="term" value="P:proteolysis"/>
    <property type="evidence" value="ECO:0007669"/>
    <property type="project" value="InterPro"/>
</dbReference>
<organism evidence="2 3">
    <name type="scientific">Candidatus Shapirobacteria bacterium CG_4_10_14_3_um_filter_35_13</name>
    <dbReference type="NCBI Taxonomy" id="1974873"/>
    <lineage>
        <taxon>Bacteria</taxon>
        <taxon>Candidatus Shapironibacteriota</taxon>
    </lineage>
</organism>
<dbReference type="GO" id="GO:0004190">
    <property type="term" value="F:aspartic-type endopeptidase activity"/>
    <property type="evidence" value="ECO:0007669"/>
    <property type="project" value="InterPro"/>
</dbReference>
<evidence type="ECO:0000313" key="2">
    <source>
        <dbReference type="EMBL" id="PIX67752.1"/>
    </source>
</evidence>
<dbReference type="GO" id="GO:0016020">
    <property type="term" value="C:membrane"/>
    <property type="evidence" value="ECO:0007669"/>
    <property type="project" value="InterPro"/>
</dbReference>
<sequence>MKKMRNNGASLGINFGGLNILSFVLLILIYLIWKHDKNRGWLLIILGGILNLVERVVFGGVNDYWKIPFTNIYNNINDYLILIGGIIVVWKKFK</sequence>
<dbReference type="InterPro" id="IPR001872">
    <property type="entry name" value="Peptidase_A8"/>
</dbReference>
<reference evidence="3" key="1">
    <citation type="submission" date="2017-09" db="EMBL/GenBank/DDBJ databases">
        <title>Depth-based differentiation of microbial function through sediment-hosted aquifers and enrichment of novel symbionts in the deep terrestrial subsurface.</title>
        <authorList>
            <person name="Probst A.J."/>
            <person name="Ladd B."/>
            <person name="Jarett J.K."/>
            <person name="Geller-Mcgrath D.E."/>
            <person name="Sieber C.M.K."/>
            <person name="Emerson J.B."/>
            <person name="Anantharaman K."/>
            <person name="Thomas B.C."/>
            <person name="Malmstrom R."/>
            <person name="Stieglmeier M."/>
            <person name="Klingl A."/>
            <person name="Woyke T."/>
            <person name="Ryan C.M."/>
            <person name="Banfield J.F."/>
        </authorList>
    </citation>
    <scope>NUCLEOTIDE SEQUENCE [LARGE SCALE GENOMIC DNA]</scope>
</reference>
<dbReference type="AlphaFoldDB" id="A0A2M7LI29"/>
<name>A0A2M7LI29_9BACT</name>
<accession>A0A2M7LI29</accession>
<dbReference type="Pfam" id="PF01252">
    <property type="entry name" value="Peptidase_A8"/>
    <property type="match status" value="1"/>
</dbReference>
<keyword evidence="1" id="KW-0472">Membrane</keyword>
<dbReference type="EMBL" id="PFJG01000074">
    <property type="protein sequence ID" value="PIX67752.1"/>
    <property type="molecule type" value="Genomic_DNA"/>
</dbReference>
<proteinExistence type="predicted"/>
<evidence type="ECO:0000313" key="3">
    <source>
        <dbReference type="Proteomes" id="UP000229531"/>
    </source>
</evidence>
<keyword evidence="1" id="KW-0812">Transmembrane</keyword>